<reference evidence="3 4" key="1">
    <citation type="submission" date="2023-07" db="EMBL/GenBank/DDBJ databases">
        <title>Sequencing the genomes of 1000 actinobacteria strains.</title>
        <authorList>
            <person name="Klenk H.-P."/>
        </authorList>
    </citation>
    <scope>NUCLEOTIDE SEQUENCE [LARGE SCALE GENOMIC DNA]</scope>
    <source>
        <strain evidence="3 4">DSM 44710</strain>
    </source>
</reference>
<feature type="region of interest" description="Disordered" evidence="1">
    <location>
        <begin position="1"/>
        <end position="90"/>
    </location>
</feature>
<protein>
    <submittedName>
        <fullName evidence="3">Uncharacterized protein</fullName>
    </submittedName>
</protein>
<dbReference type="RefSeq" id="WP_306828665.1">
    <property type="nucleotide sequence ID" value="NZ_JAUSRA010000001.1"/>
</dbReference>
<keyword evidence="4" id="KW-1185">Reference proteome</keyword>
<evidence type="ECO:0000256" key="1">
    <source>
        <dbReference type="SAM" id="MobiDB-lite"/>
    </source>
</evidence>
<organism evidence="3 4">
    <name type="scientific">Catenuloplanes nepalensis</name>
    <dbReference type="NCBI Taxonomy" id="587533"/>
    <lineage>
        <taxon>Bacteria</taxon>
        <taxon>Bacillati</taxon>
        <taxon>Actinomycetota</taxon>
        <taxon>Actinomycetes</taxon>
        <taxon>Micromonosporales</taxon>
        <taxon>Micromonosporaceae</taxon>
        <taxon>Catenuloplanes</taxon>
    </lineage>
</organism>
<keyword evidence="2" id="KW-0812">Transmembrane</keyword>
<feature type="compositionally biased region" description="Low complexity" evidence="1">
    <location>
        <begin position="65"/>
        <end position="90"/>
    </location>
</feature>
<evidence type="ECO:0000313" key="3">
    <source>
        <dbReference type="EMBL" id="MDP9793599.1"/>
    </source>
</evidence>
<name>A0ABT9MQ92_9ACTN</name>
<accession>A0ABT9MQ92</accession>
<keyword evidence="2" id="KW-1133">Transmembrane helix</keyword>
<dbReference type="Proteomes" id="UP001240984">
    <property type="component" value="Unassembled WGS sequence"/>
</dbReference>
<comment type="caution">
    <text evidence="3">The sequence shown here is derived from an EMBL/GenBank/DDBJ whole genome shotgun (WGS) entry which is preliminary data.</text>
</comment>
<evidence type="ECO:0000256" key="2">
    <source>
        <dbReference type="SAM" id="Phobius"/>
    </source>
</evidence>
<feature type="compositionally biased region" description="Pro residues" evidence="1">
    <location>
        <begin position="142"/>
        <end position="152"/>
    </location>
</feature>
<dbReference type="EMBL" id="JAUSRA010000001">
    <property type="protein sequence ID" value="MDP9793599.1"/>
    <property type="molecule type" value="Genomic_DNA"/>
</dbReference>
<proteinExistence type="predicted"/>
<keyword evidence="2" id="KW-0472">Membrane</keyword>
<evidence type="ECO:0000313" key="4">
    <source>
        <dbReference type="Proteomes" id="UP001240984"/>
    </source>
</evidence>
<feature type="region of interest" description="Disordered" evidence="1">
    <location>
        <begin position="137"/>
        <end position="163"/>
    </location>
</feature>
<gene>
    <name evidence="3" type="ORF">J2S43_002111</name>
</gene>
<sequence>MTAPGASPQQSEPPPDAASATEARNTTEPVPDEIAAPWIPAAGDGPATPSDAVQPAPVMTPPDTTPVAASPVAASPVAASPDASPVAASPVAVSPDVTPVVASAGGTPFAPLSGPASYVSPLGVGPYAPPPNAPAFGAPQGPVVPQPPPPGFFVPTNPGQPRKSPWRNPWLVAVVVVGVLLNVAAGVFVFFADEDASEGCAAIKQIAESGRPTLRPMQTKMIAEDLAVAYNDTLATVGRDYLLALEAAYGGTDPRSLIMEPVDPDAAAQVQGPAAARALIDATYQACGDTWVWTPFDPPQ</sequence>
<feature type="transmembrane region" description="Helical" evidence="2">
    <location>
        <begin position="170"/>
        <end position="192"/>
    </location>
</feature>